<comment type="caution">
    <text evidence="1">The sequence shown here is derived from an EMBL/GenBank/DDBJ whole genome shotgun (WGS) entry which is preliminary data.</text>
</comment>
<dbReference type="EMBL" id="SSDS01000060">
    <property type="protein sequence ID" value="TXG76919.1"/>
    <property type="molecule type" value="Genomic_DNA"/>
</dbReference>
<dbReference type="Proteomes" id="UP000321026">
    <property type="component" value="Unassembled WGS sequence"/>
</dbReference>
<protein>
    <recommendedName>
        <fullName evidence="3">Chloramphenicol phosphotransferase</fullName>
    </recommendedName>
</protein>
<reference evidence="1 2" key="1">
    <citation type="submission" date="2018-09" db="EMBL/GenBank/DDBJ databases">
        <title>Metagenome Assembled Genomes from an Advanced Water Purification Facility.</title>
        <authorList>
            <person name="Stamps B.W."/>
            <person name="Spear J.R."/>
        </authorList>
    </citation>
    <scope>NUCLEOTIDE SEQUENCE [LARGE SCALE GENOMIC DNA]</scope>
    <source>
        <strain evidence="1">Bin_63_2</strain>
    </source>
</reference>
<name>A0A5C7J653_9BACT</name>
<organism evidence="1 2">
    <name type="scientific">Candidatus Dojkabacteria bacterium</name>
    <dbReference type="NCBI Taxonomy" id="2099670"/>
    <lineage>
        <taxon>Bacteria</taxon>
        <taxon>Candidatus Dojkabacteria</taxon>
    </lineage>
</organism>
<dbReference type="InterPro" id="IPR027417">
    <property type="entry name" value="P-loop_NTPase"/>
</dbReference>
<accession>A0A5C7J653</accession>
<sequence length="193" mass="21703">MIIFVCGTSSSGKTSVCNALKRELPDGWLLFSTEGYLGMLGDKFNNLHPANIEVEVPNKIAYAKKHDDGSFEIIVGALVQRLFSIIPEAIGLLAQRGFDIVVDSLITKKSEIDQFRKALDKFDCKFIYLSASEKEISRREESRGDRLKGSAVHWLRAFDFHNECDLILDTENIVVNQIAKDIINHLNLSDKKS</sequence>
<gene>
    <name evidence="1" type="ORF">E6Q11_03870</name>
</gene>
<dbReference type="Gene3D" id="3.40.50.300">
    <property type="entry name" value="P-loop containing nucleotide triphosphate hydrolases"/>
    <property type="match status" value="1"/>
</dbReference>
<proteinExistence type="predicted"/>
<dbReference type="SUPFAM" id="SSF52540">
    <property type="entry name" value="P-loop containing nucleoside triphosphate hydrolases"/>
    <property type="match status" value="1"/>
</dbReference>
<evidence type="ECO:0008006" key="3">
    <source>
        <dbReference type="Google" id="ProtNLM"/>
    </source>
</evidence>
<evidence type="ECO:0000313" key="2">
    <source>
        <dbReference type="Proteomes" id="UP000321026"/>
    </source>
</evidence>
<dbReference type="AlphaFoldDB" id="A0A5C7J653"/>
<evidence type="ECO:0000313" key="1">
    <source>
        <dbReference type="EMBL" id="TXG76919.1"/>
    </source>
</evidence>
<dbReference type="Pfam" id="PF07931">
    <property type="entry name" value="CPT"/>
    <property type="match status" value="1"/>
</dbReference>